<evidence type="ECO:0000313" key="4">
    <source>
        <dbReference type="Proteomes" id="UP001314205"/>
    </source>
</evidence>
<dbReference type="GO" id="GO:0004523">
    <property type="term" value="F:RNA-DNA hybrid ribonuclease activity"/>
    <property type="evidence" value="ECO:0007669"/>
    <property type="project" value="InterPro"/>
</dbReference>
<dbReference type="InterPro" id="IPR036397">
    <property type="entry name" value="RNaseH_sf"/>
</dbReference>
<dbReference type="InterPro" id="IPR002156">
    <property type="entry name" value="RNaseH_domain"/>
</dbReference>
<comment type="caution">
    <text evidence="3">The sequence shown here is derived from an EMBL/GenBank/DDBJ whole genome shotgun (WGS) entry which is preliminary data.</text>
</comment>
<evidence type="ECO:0000313" key="3">
    <source>
        <dbReference type="EMBL" id="CAK1603685.1"/>
    </source>
</evidence>
<evidence type="ECO:0000313" key="2">
    <source>
        <dbReference type="EMBL" id="CAK1598148.1"/>
    </source>
</evidence>
<evidence type="ECO:0000259" key="1">
    <source>
        <dbReference type="PROSITE" id="PS50879"/>
    </source>
</evidence>
<accession>A0AAV1M941</accession>
<dbReference type="Pfam" id="PF00075">
    <property type="entry name" value="RNase_H"/>
    <property type="match status" value="1"/>
</dbReference>
<dbReference type="PROSITE" id="PS50879">
    <property type="entry name" value="RNASE_H_1"/>
    <property type="match status" value="1"/>
</dbReference>
<dbReference type="Gene3D" id="3.30.420.10">
    <property type="entry name" value="Ribonuclease H-like superfamily/Ribonuclease H"/>
    <property type="match status" value="1"/>
</dbReference>
<dbReference type="CDD" id="cd09276">
    <property type="entry name" value="Rnase_HI_RT_non_LTR"/>
    <property type="match status" value="1"/>
</dbReference>
<proteinExistence type="predicted"/>
<dbReference type="Proteomes" id="UP001314205">
    <property type="component" value="Unassembled WGS sequence"/>
</dbReference>
<dbReference type="EMBL" id="CAVLGL010000148">
    <property type="protein sequence ID" value="CAK1603685.1"/>
    <property type="molecule type" value="Genomic_DNA"/>
</dbReference>
<gene>
    <name evidence="2" type="ORF">PARMNEM_LOCUS17180</name>
    <name evidence="3" type="ORF">PARMNEM_LOCUS22009</name>
</gene>
<dbReference type="EMBL" id="CAVLGL010000097">
    <property type="protein sequence ID" value="CAK1598148.1"/>
    <property type="molecule type" value="Genomic_DNA"/>
</dbReference>
<name>A0AAV1M941_9NEOP</name>
<keyword evidence="4" id="KW-1185">Reference proteome</keyword>
<feature type="domain" description="RNase H type-1" evidence="1">
    <location>
        <begin position="1"/>
        <end position="68"/>
    </location>
</feature>
<dbReference type="InterPro" id="IPR012337">
    <property type="entry name" value="RNaseH-like_sf"/>
</dbReference>
<dbReference type="GO" id="GO:0003676">
    <property type="term" value="F:nucleic acid binding"/>
    <property type="evidence" value="ECO:0007669"/>
    <property type="project" value="InterPro"/>
</dbReference>
<dbReference type="AlphaFoldDB" id="A0AAV1M941"/>
<protein>
    <recommendedName>
        <fullName evidence="1">RNase H type-1 domain-containing protein</fullName>
    </recommendedName>
</protein>
<reference evidence="3 4" key="1">
    <citation type="submission" date="2023-11" db="EMBL/GenBank/DDBJ databases">
        <authorList>
            <person name="Hedman E."/>
            <person name="Englund M."/>
            <person name="Stromberg M."/>
            <person name="Nyberg Akerstrom W."/>
            <person name="Nylinder S."/>
            <person name="Jareborg N."/>
            <person name="Kallberg Y."/>
            <person name="Kronander E."/>
        </authorList>
    </citation>
    <scope>NUCLEOTIDE SEQUENCE [LARGE SCALE GENOMIC DNA]</scope>
</reference>
<sequence>MANILSDSKSALESLTNPNALHPLAAKILERMRDIDSNQGKVRLFWIKAHCGIPGNERADELAKSAAETLKQTPVYDCFPLSFAKRSIRDKTLHNWQERYTTAQTGQVTKKFFTTVKQAYKTMKNIKINNMRCQIFTGHGGFKAYLCKFKLAQSPCCDCDQSTPQTVEHVLIDCPKYAAQRISCEHRMGFAINETTLCKAINDNDSYMHFLEFAEHCLKKVLKENGSKVY</sequence>
<dbReference type="SUPFAM" id="SSF53098">
    <property type="entry name" value="Ribonuclease H-like"/>
    <property type="match status" value="1"/>
</dbReference>
<organism evidence="3 4">
    <name type="scientific">Parnassius mnemosyne</name>
    <name type="common">clouded apollo</name>
    <dbReference type="NCBI Taxonomy" id="213953"/>
    <lineage>
        <taxon>Eukaryota</taxon>
        <taxon>Metazoa</taxon>
        <taxon>Ecdysozoa</taxon>
        <taxon>Arthropoda</taxon>
        <taxon>Hexapoda</taxon>
        <taxon>Insecta</taxon>
        <taxon>Pterygota</taxon>
        <taxon>Neoptera</taxon>
        <taxon>Endopterygota</taxon>
        <taxon>Lepidoptera</taxon>
        <taxon>Glossata</taxon>
        <taxon>Ditrysia</taxon>
        <taxon>Papilionoidea</taxon>
        <taxon>Papilionidae</taxon>
        <taxon>Parnassiinae</taxon>
        <taxon>Parnassini</taxon>
        <taxon>Parnassius</taxon>
        <taxon>Driopa</taxon>
    </lineage>
</organism>